<dbReference type="PANTHER" id="PTHR23028">
    <property type="entry name" value="ACETYLTRANSFERASE"/>
    <property type="match status" value="1"/>
</dbReference>
<evidence type="ECO:0000259" key="2">
    <source>
        <dbReference type="Pfam" id="PF01757"/>
    </source>
</evidence>
<dbReference type="GO" id="GO:0000271">
    <property type="term" value="P:polysaccharide biosynthetic process"/>
    <property type="evidence" value="ECO:0007669"/>
    <property type="project" value="TreeGrafter"/>
</dbReference>
<name>A0A037ZJN9_9RHOB</name>
<proteinExistence type="predicted"/>
<feature type="transmembrane region" description="Helical" evidence="1">
    <location>
        <begin position="86"/>
        <end position="103"/>
    </location>
</feature>
<evidence type="ECO:0000313" key="4">
    <source>
        <dbReference type="Proteomes" id="UP000026249"/>
    </source>
</evidence>
<dbReference type="Pfam" id="PF01757">
    <property type="entry name" value="Acyl_transf_3"/>
    <property type="match status" value="1"/>
</dbReference>
<dbReference type="InterPro" id="IPR002656">
    <property type="entry name" value="Acyl_transf_3_dom"/>
</dbReference>
<reference evidence="3 4" key="1">
    <citation type="submission" date="2014-03" db="EMBL/GenBank/DDBJ databases">
        <title>Draft Genome Sequence of Actibacterium mucosum KCTC 23349, a Marine Alphaproteobacterium with Complex Ionic Requirements Isolated from Mediterranean Seawater at Malvarrosa Beach, Valencia, Spain.</title>
        <authorList>
            <person name="Arahal D.R."/>
            <person name="Shao Z."/>
            <person name="Lai Q."/>
            <person name="Pujalte M.J."/>
        </authorList>
    </citation>
    <scope>NUCLEOTIDE SEQUENCE [LARGE SCALE GENOMIC DNA]</scope>
    <source>
        <strain evidence="3 4">KCTC 23349</strain>
    </source>
</reference>
<sequence length="349" mass="39116">MQSSNEPVTYIDPTAGRHVQLDGLRTLAMMGVLYVHFWNSDPVLEHARVSLFFTVSGFLITMILLKARARGATGLRVAVNFYIRRALRLFPALVLLVVVAWWTNAEDARASIGWHALQASNFYFYANETWDPWVFAHLWSLNNLEQFYLIWPLVILLLPKRAMWAVVIGLLLLPVALRLSVGMMGVGGWARILPLYTFDPIAAGSLLAMVRDHDVVARHSRNPVVVVAALSVLGAPFLLGEAYGAGEMYRALSVAALVVIVAGAYHGYGGPLNPILGNRVMRYASQISYAVFIYHLMLWWLLVQFVPALYDREGRTFFVMLAVSVAMAALSWHVYERPISRLKSRFPVV</sequence>
<feature type="transmembrane region" description="Helical" evidence="1">
    <location>
        <begin position="192"/>
        <end position="210"/>
    </location>
</feature>
<feature type="transmembrane region" description="Helical" evidence="1">
    <location>
        <begin position="138"/>
        <end position="158"/>
    </location>
</feature>
<dbReference type="OrthoDB" id="9796461at2"/>
<dbReference type="PANTHER" id="PTHR23028:SF53">
    <property type="entry name" value="ACYL_TRANSF_3 DOMAIN-CONTAINING PROTEIN"/>
    <property type="match status" value="1"/>
</dbReference>
<feature type="transmembrane region" description="Helical" evidence="1">
    <location>
        <begin position="316"/>
        <end position="335"/>
    </location>
</feature>
<evidence type="ECO:0000256" key="1">
    <source>
        <dbReference type="SAM" id="Phobius"/>
    </source>
</evidence>
<dbReference type="RefSeq" id="WP_051588107.1">
    <property type="nucleotide sequence ID" value="NZ_JFKE01000003.1"/>
</dbReference>
<dbReference type="Proteomes" id="UP000026249">
    <property type="component" value="Unassembled WGS sequence"/>
</dbReference>
<dbReference type="GO" id="GO:0016747">
    <property type="term" value="F:acyltransferase activity, transferring groups other than amino-acyl groups"/>
    <property type="evidence" value="ECO:0007669"/>
    <property type="project" value="InterPro"/>
</dbReference>
<comment type="caution">
    <text evidence="3">The sequence shown here is derived from an EMBL/GenBank/DDBJ whole genome shotgun (WGS) entry which is preliminary data.</text>
</comment>
<dbReference type="InterPro" id="IPR050879">
    <property type="entry name" value="Acyltransferase_3"/>
</dbReference>
<evidence type="ECO:0000313" key="3">
    <source>
        <dbReference type="EMBL" id="KAJ55829.1"/>
    </source>
</evidence>
<feature type="transmembrane region" description="Helical" evidence="1">
    <location>
        <begin position="289"/>
        <end position="310"/>
    </location>
</feature>
<keyword evidence="1" id="KW-0472">Membrane</keyword>
<keyword evidence="4" id="KW-1185">Reference proteome</keyword>
<gene>
    <name evidence="3" type="ORF">ACMU_08635</name>
</gene>
<feature type="transmembrane region" description="Helical" evidence="1">
    <location>
        <begin position="251"/>
        <end position="268"/>
    </location>
</feature>
<feature type="transmembrane region" description="Helical" evidence="1">
    <location>
        <begin position="222"/>
        <end position="239"/>
    </location>
</feature>
<keyword evidence="1" id="KW-0812">Transmembrane</keyword>
<feature type="domain" description="Acyltransferase 3" evidence="2">
    <location>
        <begin position="20"/>
        <end position="332"/>
    </location>
</feature>
<protein>
    <recommendedName>
        <fullName evidence="2">Acyltransferase 3 domain-containing protein</fullName>
    </recommendedName>
</protein>
<dbReference type="EMBL" id="JFKE01000003">
    <property type="protein sequence ID" value="KAJ55829.1"/>
    <property type="molecule type" value="Genomic_DNA"/>
</dbReference>
<dbReference type="GO" id="GO:0016020">
    <property type="term" value="C:membrane"/>
    <property type="evidence" value="ECO:0007669"/>
    <property type="project" value="TreeGrafter"/>
</dbReference>
<feature type="transmembrane region" description="Helical" evidence="1">
    <location>
        <begin position="47"/>
        <end position="65"/>
    </location>
</feature>
<dbReference type="STRING" id="1454373.ACMU_08635"/>
<feature type="transmembrane region" description="Helical" evidence="1">
    <location>
        <begin position="165"/>
        <end position="186"/>
    </location>
</feature>
<keyword evidence="1" id="KW-1133">Transmembrane helix</keyword>
<accession>A0A037ZJN9</accession>
<dbReference type="AlphaFoldDB" id="A0A037ZJN9"/>
<organism evidence="3 4">
    <name type="scientific">Actibacterium mucosum KCTC 23349</name>
    <dbReference type="NCBI Taxonomy" id="1454373"/>
    <lineage>
        <taxon>Bacteria</taxon>
        <taxon>Pseudomonadati</taxon>
        <taxon>Pseudomonadota</taxon>
        <taxon>Alphaproteobacteria</taxon>
        <taxon>Rhodobacterales</taxon>
        <taxon>Roseobacteraceae</taxon>
        <taxon>Actibacterium</taxon>
    </lineage>
</organism>